<evidence type="ECO:0000256" key="5">
    <source>
        <dbReference type="ARBA" id="ARBA00022679"/>
    </source>
</evidence>
<evidence type="ECO:0000256" key="1">
    <source>
        <dbReference type="ARBA" id="ARBA00001946"/>
    </source>
</evidence>
<keyword evidence="7 9" id="KW-1133">Transmembrane helix</keyword>
<dbReference type="InterPro" id="IPR039653">
    <property type="entry name" value="Prenyltransferase"/>
</dbReference>
<evidence type="ECO:0000256" key="8">
    <source>
        <dbReference type="ARBA" id="ARBA00023136"/>
    </source>
</evidence>
<evidence type="ECO:0000256" key="9">
    <source>
        <dbReference type="SAM" id="Phobius"/>
    </source>
</evidence>
<dbReference type="GO" id="GO:0008412">
    <property type="term" value="F:4-hydroxybenzoate polyprenyltransferase activity"/>
    <property type="evidence" value="ECO:0007669"/>
    <property type="project" value="TreeGrafter"/>
</dbReference>
<evidence type="ECO:0000256" key="6">
    <source>
        <dbReference type="ARBA" id="ARBA00022692"/>
    </source>
</evidence>
<dbReference type="InterPro" id="IPR044878">
    <property type="entry name" value="UbiA_sf"/>
</dbReference>
<dbReference type="FunFam" id="1.20.120.1780:FF:000001">
    <property type="entry name" value="4-hydroxybenzoate octaprenyltransferase"/>
    <property type="match status" value="1"/>
</dbReference>
<dbReference type="GeneID" id="24101523"/>
<dbReference type="GO" id="GO:0005743">
    <property type="term" value="C:mitochondrial inner membrane"/>
    <property type="evidence" value="ECO:0007669"/>
    <property type="project" value="TreeGrafter"/>
</dbReference>
<dbReference type="FunFam" id="1.10.357.140:FF:000008">
    <property type="entry name" value="4-hydroxybenzoate octaprenyltransferase"/>
    <property type="match status" value="1"/>
</dbReference>
<dbReference type="HOGENOM" id="CLU_034879_3_0_1"/>
<dbReference type="PANTHER" id="PTHR11048:SF28">
    <property type="entry name" value="4-HYDROXYBENZOATE POLYPRENYLTRANSFERASE, MITOCHONDRIAL"/>
    <property type="match status" value="1"/>
</dbReference>
<evidence type="ECO:0000313" key="10">
    <source>
        <dbReference type="EMBL" id="CCM06623.1"/>
    </source>
</evidence>
<dbReference type="Gene3D" id="1.10.357.140">
    <property type="entry name" value="UbiA prenyltransferase"/>
    <property type="match status" value="1"/>
</dbReference>
<evidence type="ECO:0000256" key="4">
    <source>
        <dbReference type="ARBA" id="ARBA00005985"/>
    </source>
</evidence>
<comment type="subcellular location">
    <subcellularLocation>
        <location evidence="2">Membrane</location>
        <topology evidence="2">Multi-pass membrane protein</topology>
    </subcellularLocation>
</comment>
<comment type="cofactor">
    <cofactor evidence="1">
        <name>Mg(2+)</name>
        <dbReference type="ChEBI" id="CHEBI:18420"/>
    </cofactor>
</comment>
<dbReference type="Gene3D" id="1.20.120.1780">
    <property type="entry name" value="UbiA prenyltransferase"/>
    <property type="match status" value="1"/>
</dbReference>
<accession>J4GIH2</accession>
<feature type="transmembrane region" description="Helical" evidence="9">
    <location>
        <begin position="216"/>
        <end position="237"/>
    </location>
</feature>
<comment type="pathway">
    <text evidence="3">Secondary metabolite biosynthesis.</text>
</comment>
<dbReference type="InParanoid" id="J4GIH2"/>
<dbReference type="OrthoDB" id="18170at2759"/>
<evidence type="ECO:0000256" key="2">
    <source>
        <dbReference type="ARBA" id="ARBA00004141"/>
    </source>
</evidence>
<evidence type="ECO:0000256" key="3">
    <source>
        <dbReference type="ARBA" id="ARBA00005179"/>
    </source>
</evidence>
<dbReference type="CDD" id="cd13959">
    <property type="entry name" value="PT_UbiA_COQ2"/>
    <property type="match status" value="1"/>
</dbReference>
<evidence type="ECO:0000313" key="11">
    <source>
        <dbReference type="Proteomes" id="UP000006352"/>
    </source>
</evidence>
<name>J4GIH2_9APHY</name>
<feature type="transmembrane region" description="Helical" evidence="9">
    <location>
        <begin position="149"/>
        <end position="166"/>
    </location>
</feature>
<keyword evidence="11" id="KW-1185">Reference proteome</keyword>
<dbReference type="RefSeq" id="XP_012185906.1">
    <property type="nucleotide sequence ID" value="XM_012330516.1"/>
</dbReference>
<protein>
    <submittedName>
        <fullName evidence="10">Uncharacterized protein</fullName>
    </submittedName>
</protein>
<dbReference type="InterPro" id="IPR000537">
    <property type="entry name" value="UbiA_prenyltransferase"/>
</dbReference>
<feature type="transmembrane region" description="Helical" evidence="9">
    <location>
        <begin position="20"/>
        <end position="42"/>
    </location>
</feature>
<keyword evidence="5" id="KW-0808">Transferase</keyword>
<dbReference type="AlphaFoldDB" id="J4GIH2"/>
<feature type="transmembrane region" description="Helical" evidence="9">
    <location>
        <begin position="172"/>
        <end position="195"/>
    </location>
</feature>
<proteinExistence type="inferred from homology"/>
<dbReference type="PANTHER" id="PTHR11048">
    <property type="entry name" value="PRENYLTRANSFERASES"/>
    <property type="match status" value="1"/>
</dbReference>
<dbReference type="STRING" id="599839.J4GIH2"/>
<comment type="similarity">
    <text evidence="4">Belongs to the UbiA prenyltransferase family.</text>
</comment>
<feature type="transmembrane region" description="Helical" evidence="9">
    <location>
        <begin position="94"/>
        <end position="115"/>
    </location>
</feature>
<dbReference type="EMBL" id="HE797420">
    <property type="protein sequence ID" value="CCM06623.1"/>
    <property type="molecule type" value="Genomic_DNA"/>
</dbReference>
<dbReference type="Proteomes" id="UP000006352">
    <property type="component" value="Unassembled WGS sequence"/>
</dbReference>
<keyword evidence="6 9" id="KW-0812">Transmembrane</keyword>
<feature type="transmembrane region" description="Helical" evidence="9">
    <location>
        <begin position="243"/>
        <end position="261"/>
    </location>
</feature>
<evidence type="ECO:0000256" key="7">
    <source>
        <dbReference type="ARBA" id="ARBA00022989"/>
    </source>
</evidence>
<dbReference type="GO" id="GO:0006744">
    <property type="term" value="P:ubiquinone biosynthetic process"/>
    <property type="evidence" value="ECO:0007669"/>
    <property type="project" value="TreeGrafter"/>
</dbReference>
<gene>
    <name evidence="10" type="ORF">FIBRA_08903</name>
</gene>
<reference evidence="10 11" key="1">
    <citation type="journal article" date="2012" name="Appl. Environ. Microbiol.">
        <title>Short-read sequencing for genomic analysis of the brown rot fungus Fibroporia radiculosa.</title>
        <authorList>
            <person name="Tang J.D."/>
            <person name="Perkins A.D."/>
            <person name="Sonstegard T.S."/>
            <person name="Schroeder S.G."/>
            <person name="Burgess S.C."/>
            <person name="Diehl S.V."/>
        </authorList>
    </citation>
    <scope>NUCLEOTIDE SEQUENCE [LARGE SCALE GENOMIC DNA]</scope>
    <source>
        <strain evidence="10 11">TFFH 294</strain>
    </source>
</reference>
<sequence length="360" mass="40876">MSPRPPAWKGYLYLTRLHMWPTGTMVVFWPSVWALSMCAYSLNLPPKEVAVQTLAYLVGSTIRHNAGCIWNDICDMDVDGKVERTKSRPLPSGMISLPAALLFFVAHMAVCMYMLSFMGPLAFKFGLVCLLTFDLIYPLTKRFTNWPQAWLGLGIAWGFPVVWVSYTDSVDLKILVPVVLGIICWTIHFDTVYARQDREEDAKAGAYSCAIYFGDYIRPILTFFTMAFVTSLAYAGYLNGQGPLYFLITVAGTALNLIWQLSNPELETGKQSNKLFQANHKLGYIIWGGMLFSRSESIRHETQRRDLLDEKLRELLRDFEARFNGNGLEGRTSDPSAKFYVLKPSPRRQYGSDFFPAITR</sequence>
<keyword evidence="8 9" id="KW-0472">Membrane</keyword>
<organism evidence="10 11">
    <name type="scientific">Fibroporia radiculosa</name>
    <dbReference type="NCBI Taxonomy" id="599839"/>
    <lineage>
        <taxon>Eukaryota</taxon>
        <taxon>Fungi</taxon>
        <taxon>Dikarya</taxon>
        <taxon>Basidiomycota</taxon>
        <taxon>Agaricomycotina</taxon>
        <taxon>Agaricomycetes</taxon>
        <taxon>Polyporales</taxon>
        <taxon>Fibroporiaceae</taxon>
        <taxon>Fibroporia</taxon>
    </lineage>
</organism>
<dbReference type="Pfam" id="PF01040">
    <property type="entry name" value="UbiA"/>
    <property type="match status" value="1"/>
</dbReference>